<accession>A0A1T4MP38</accession>
<gene>
    <name evidence="1" type="ORF">SAMN04488132_103478</name>
</gene>
<evidence type="ECO:0000313" key="2">
    <source>
        <dbReference type="Proteomes" id="UP000190888"/>
    </source>
</evidence>
<dbReference type="AlphaFoldDB" id="A0A1T4MP38"/>
<sequence length="78" mass="9109">MAYYYVYTYMELVDGENIGTSEVGVYSSHAFNRAKEILKNDLKGRYPDSKVEIVILKSDEVSQEQYNSRFKKIDLTQE</sequence>
<dbReference type="STRING" id="413434.SAMN04488132_103478"/>
<dbReference type="EMBL" id="FUWH01000003">
    <property type="protein sequence ID" value="SJZ68488.1"/>
    <property type="molecule type" value="Genomic_DNA"/>
</dbReference>
<evidence type="ECO:0000313" key="1">
    <source>
        <dbReference type="EMBL" id="SJZ68488.1"/>
    </source>
</evidence>
<reference evidence="1 2" key="1">
    <citation type="submission" date="2017-02" db="EMBL/GenBank/DDBJ databases">
        <authorList>
            <person name="Peterson S.W."/>
        </authorList>
    </citation>
    <scope>NUCLEOTIDE SEQUENCE [LARGE SCALE GENOMIC DNA]</scope>
    <source>
        <strain evidence="1 2">DSM 22335</strain>
    </source>
</reference>
<keyword evidence="2" id="KW-1185">Reference proteome</keyword>
<dbReference type="Proteomes" id="UP000190888">
    <property type="component" value="Unassembled WGS sequence"/>
</dbReference>
<protein>
    <submittedName>
        <fullName evidence="1">Uncharacterized protein</fullName>
    </submittedName>
</protein>
<name>A0A1T4MP38_9BACT</name>
<proteinExistence type="predicted"/>
<dbReference type="RefSeq" id="WP_078830940.1">
    <property type="nucleotide sequence ID" value="NZ_FUWH01000003.1"/>
</dbReference>
<organism evidence="1 2">
    <name type="scientific">Sediminibacterium ginsengisoli</name>
    <dbReference type="NCBI Taxonomy" id="413434"/>
    <lineage>
        <taxon>Bacteria</taxon>
        <taxon>Pseudomonadati</taxon>
        <taxon>Bacteroidota</taxon>
        <taxon>Chitinophagia</taxon>
        <taxon>Chitinophagales</taxon>
        <taxon>Chitinophagaceae</taxon>
        <taxon>Sediminibacterium</taxon>
    </lineage>
</organism>